<dbReference type="AlphaFoldDB" id="A0A0F8W7X2"/>
<keyword evidence="1" id="KW-0175">Coiled coil</keyword>
<organism evidence="2">
    <name type="scientific">marine sediment metagenome</name>
    <dbReference type="NCBI Taxonomy" id="412755"/>
    <lineage>
        <taxon>unclassified sequences</taxon>
        <taxon>metagenomes</taxon>
        <taxon>ecological metagenomes</taxon>
    </lineage>
</organism>
<proteinExistence type="predicted"/>
<feature type="coiled-coil region" evidence="1">
    <location>
        <begin position="27"/>
        <end position="54"/>
    </location>
</feature>
<evidence type="ECO:0000256" key="1">
    <source>
        <dbReference type="SAM" id="Coils"/>
    </source>
</evidence>
<comment type="caution">
    <text evidence="2">The sequence shown here is derived from an EMBL/GenBank/DDBJ whole genome shotgun (WGS) entry which is preliminary data.</text>
</comment>
<evidence type="ECO:0000313" key="2">
    <source>
        <dbReference type="EMBL" id="KKK52872.1"/>
    </source>
</evidence>
<protein>
    <submittedName>
        <fullName evidence="2">Uncharacterized protein</fullName>
    </submittedName>
</protein>
<reference evidence="2" key="1">
    <citation type="journal article" date="2015" name="Nature">
        <title>Complex archaea that bridge the gap between prokaryotes and eukaryotes.</title>
        <authorList>
            <person name="Spang A."/>
            <person name="Saw J.H."/>
            <person name="Jorgensen S.L."/>
            <person name="Zaremba-Niedzwiedzka K."/>
            <person name="Martijn J."/>
            <person name="Lind A.E."/>
            <person name="van Eijk R."/>
            <person name="Schleper C."/>
            <person name="Guy L."/>
            <person name="Ettema T.J."/>
        </authorList>
    </citation>
    <scope>NUCLEOTIDE SEQUENCE</scope>
</reference>
<accession>A0A0F8W7X2</accession>
<dbReference type="EMBL" id="LAZR01066796">
    <property type="protein sequence ID" value="KKK52872.1"/>
    <property type="molecule type" value="Genomic_DNA"/>
</dbReference>
<gene>
    <name evidence="2" type="ORF">LCGC14_3100530</name>
</gene>
<name>A0A0F8W7X2_9ZZZZ</name>
<sequence length="65" mass="7841">MKCKKHPRYKGIYKPRTECLDCWKIYETNLEKKLGELNKEMDKLGEELMRAAEGENRAPPLRFRR</sequence>